<organism evidence="4 5">
    <name type="scientific">Luteitalea pratensis</name>
    <dbReference type="NCBI Taxonomy" id="1855912"/>
    <lineage>
        <taxon>Bacteria</taxon>
        <taxon>Pseudomonadati</taxon>
        <taxon>Acidobacteriota</taxon>
        <taxon>Vicinamibacteria</taxon>
        <taxon>Vicinamibacterales</taxon>
        <taxon>Vicinamibacteraceae</taxon>
        <taxon>Luteitalea</taxon>
    </lineage>
</organism>
<feature type="chain" id="PRO_5007511689" description="DUF3592 domain-containing protein" evidence="2">
    <location>
        <begin position="28"/>
        <end position="345"/>
    </location>
</feature>
<dbReference type="AlphaFoldDB" id="A0A143PN25"/>
<reference evidence="5" key="2">
    <citation type="submission" date="2016-04" db="EMBL/GenBank/DDBJ databases">
        <title>First Complete Genome Sequence of a Subdivision 6 Acidobacterium.</title>
        <authorList>
            <person name="Huang S."/>
            <person name="Vieira S."/>
            <person name="Bunk B."/>
            <person name="Riedel T."/>
            <person name="Sproeer C."/>
            <person name="Overmann J."/>
        </authorList>
    </citation>
    <scope>NUCLEOTIDE SEQUENCE [LARGE SCALE GENOMIC DNA]</scope>
    <source>
        <strain evidence="5">DSM 100886 HEG_-6_39</strain>
    </source>
</reference>
<keyword evidence="2" id="KW-0732">Signal</keyword>
<dbReference type="InterPro" id="IPR021994">
    <property type="entry name" value="DUF3592"/>
</dbReference>
<evidence type="ECO:0000259" key="3">
    <source>
        <dbReference type="Pfam" id="PF12158"/>
    </source>
</evidence>
<keyword evidence="1" id="KW-0472">Membrane</keyword>
<sequence precursor="true">MIRRLAPLRCVCLCASAWLALAGQARAASPFETSTLTPTGPAPAEGRVFTYTLIVRNTGGTAGGVIEIHVPSDTMVAGLGGLDAASIDHEARMVRWEGTLGPGQSFTGTLAFLAGTDTGGHTASLHVTARPWQGEATYLVHSAAVDTVPAPAAFRLGGLGVTAAGVAVLAWIAASVLFWVAMRVIRPGAAFWAPILIMMPAGFLLYFAALAREDARILGLAETTCTVVDRVIDTRTSSSSTSRPSGPNTVYAPRLALRHGDGEHAGVSQGFGTGSRLSGASAARAEALLSRYAVGAEVPCAVDSQDPRYAYVERGYGGAYILALIPMPLLALGIWGLLPRRARGQ</sequence>
<evidence type="ECO:0000256" key="2">
    <source>
        <dbReference type="SAM" id="SignalP"/>
    </source>
</evidence>
<keyword evidence="5" id="KW-1185">Reference proteome</keyword>
<keyword evidence="1" id="KW-0812">Transmembrane</keyword>
<accession>A0A143PN25</accession>
<feature type="transmembrane region" description="Helical" evidence="1">
    <location>
        <begin position="317"/>
        <end position="338"/>
    </location>
</feature>
<evidence type="ECO:0000256" key="1">
    <source>
        <dbReference type="SAM" id="Phobius"/>
    </source>
</evidence>
<feature type="transmembrane region" description="Helical" evidence="1">
    <location>
        <begin position="156"/>
        <end position="182"/>
    </location>
</feature>
<reference evidence="4 5" key="1">
    <citation type="journal article" date="2016" name="Genome Announc.">
        <title>First Complete Genome Sequence of a Subdivision 6 Acidobacterium Strain.</title>
        <authorList>
            <person name="Huang S."/>
            <person name="Vieira S."/>
            <person name="Bunk B."/>
            <person name="Riedel T."/>
            <person name="Sproer C."/>
            <person name="Overmann J."/>
        </authorList>
    </citation>
    <scope>NUCLEOTIDE SEQUENCE [LARGE SCALE GENOMIC DNA]</scope>
    <source>
        <strain evidence="5">DSM 100886 HEG_-6_39</strain>
    </source>
</reference>
<name>A0A143PN25_LUTPR</name>
<dbReference type="RefSeq" id="WP_110171682.1">
    <property type="nucleotide sequence ID" value="NZ_CP015136.1"/>
</dbReference>
<gene>
    <name evidence="4" type="ORF">LuPra_03219</name>
</gene>
<evidence type="ECO:0000313" key="5">
    <source>
        <dbReference type="Proteomes" id="UP000076079"/>
    </source>
</evidence>
<keyword evidence="1" id="KW-1133">Transmembrane helix</keyword>
<dbReference type="KEGG" id="abac:LuPra_03219"/>
<feature type="domain" description="DUF3592" evidence="3">
    <location>
        <begin position="224"/>
        <end position="316"/>
    </location>
</feature>
<evidence type="ECO:0000313" key="4">
    <source>
        <dbReference type="EMBL" id="AMY09992.1"/>
    </source>
</evidence>
<feature type="transmembrane region" description="Helical" evidence="1">
    <location>
        <begin position="189"/>
        <end position="209"/>
    </location>
</feature>
<dbReference type="EMBL" id="CP015136">
    <property type="protein sequence ID" value="AMY09992.1"/>
    <property type="molecule type" value="Genomic_DNA"/>
</dbReference>
<dbReference type="Proteomes" id="UP000076079">
    <property type="component" value="Chromosome"/>
</dbReference>
<protein>
    <recommendedName>
        <fullName evidence="3">DUF3592 domain-containing protein</fullName>
    </recommendedName>
</protein>
<dbReference type="Pfam" id="PF12158">
    <property type="entry name" value="DUF3592"/>
    <property type="match status" value="1"/>
</dbReference>
<feature type="signal peptide" evidence="2">
    <location>
        <begin position="1"/>
        <end position="27"/>
    </location>
</feature>
<proteinExistence type="predicted"/>